<dbReference type="InterPro" id="IPR022596">
    <property type="entry name" value="GPR1/2/3_C"/>
</dbReference>
<evidence type="ECO:0000313" key="8">
    <source>
        <dbReference type="Proteomes" id="UP000018144"/>
    </source>
</evidence>
<protein>
    <recommendedName>
        <fullName evidence="6">G protein-coupled receptor GPR1/2/3 C-terminal domain-containing protein</fullName>
    </recommendedName>
</protein>
<name>U4LHC5_PYROM</name>
<organism evidence="7 8">
    <name type="scientific">Pyronema omphalodes (strain CBS 100304)</name>
    <name type="common">Pyronema confluens</name>
    <dbReference type="NCBI Taxonomy" id="1076935"/>
    <lineage>
        <taxon>Eukaryota</taxon>
        <taxon>Fungi</taxon>
        <taxon>Dikarya</taxon>
        <taxon>Ascomycota</taxon>
        <taxon>Pezizomycotina</taxon>
        <taxon>Pezizomycetes</taxon>
        <taxon>Pezizales</taxon>
        <taxon>Pyronemataceae</taxon>
        <taxon>Pyronema</taxon>
    </lineage>
</organism>
<dbReference type="STRING" id="1076935.U4LHC5"/>
<dbReference type="PANTHER" id="PTHR23112:SF37">
    <property type="entry name" value="G PROTEIN-COUPLED RECEPTOR GPR1"/>
    <property type="match status" value="1"/>
</dbReference>
<dbReference type="Proteomes" id="UP000018144">
    <property type="component" value="Unassembled WGS sequence"/>
</dbReference>
<feature type="transmembrane region" description="Helical" evidence="5">
    <location>
        <begin position="141"/>
        <end position="162"/>
    </location>
</feature>
<dbReference type="SUPFAM" id="SSF81321">
    <property type="entry name" value="Family A G protein-coupled receptor-like"/>
    <property type="match status" value="1"/>
</dbReference>
<feature type="transmembrane region" description="Helical" evidence="5">
    <location>
        <begin position="267"/>
        <end position="288"/>
    </location>
</feature>
<feature type="transmembrane region" description="Helical" evidence="5">
    <location>
        <begin position="20"/>
        <end position="46"/>
    </location>
</feature>
<keyword evidence="3 5" id="KW-1133">Transmembrane helix</keyword>
<evidence type="ECO:0000256" key="2">
    <source>
        <dbReference type="ARBA" id="ARBA00022692"/>
    </source>
</evidence>
<dbReference type="OMA" id="GFWLQIG"/>
<gene>
    <name evidence="7" type="ORF">PCON_11056</name>
</gene>
<feature type="transmembrane region" description="Helical" evidence="5">
    <location>
        <begin position="113"/>
        <end position="132"/>
    </location>
</feature>
<keyword evidence="2 5" id="KW-0812">Transmembrane</keyword>
<dbReference type="OrthoDB" id="100006at2759"/>
<sequence length="388" mass="42692">MAEEYYPYPKSLDPIPSHLRAGLAVIATFGILSLITSGGAITFIVYRLTNKKKYQAIPLRYNQPLILILNLLIADFQQALSFIISIVWLKKNAILAPTDACAAQGWLVQVGDVSSGLFSLGIACQTFYVLVLRRSVPYKMFVSSTIALWVFCLSLSLISPILHHRDELFVSAGAWCWISDKYKDERLLVHYIWIFICEFGTLALYAVIFMVLTRNGVLNNAAGVQARTIQRIARLMLVYPLAYTCLTLPLAAFRMATQSGKQPNDKFLLLAGACMASCGWVDVLLYLVTRRTIVYQHSIQTTSQAITGGVGGIQMNPALPYGNNTVIGGGGGMTMHSGNHDSPSVSSSQENFVKLEQVVQVTVERATPGEQAAVEAAQKQLRGNPTYW</sequence>
<feature type="transmembrane region" description="Helical" evidence="5">
    <location>
        <begin position="191"/>
        <end position="212"/>
    </location>
</feature>
<accession>U4LHC5</accession>
<evidence type="ECO:0000256" key="4">
    <source>
        <dbReference type="ARBA" id="ARBA00023136"/>
    </source>
</evidence>
<dbReference type="GO" id="GO:0004930">
    <property type="term" value="F:G protein-coupled receptor activity"/>
    <property type="evidence" value="ECO:0007669"/>
    <property type="project" value="TreeGrafter"/>
</dbReference>
<keyword evidence="8" id="KW-1185">Reference proteome</keyword>
<evidence type="ECO:0000313" key="7">
    <source>
        <dbReference type="EMBL" id="CCX11462.1"/>
    </source>
</evidence>
<keyword evidence="4 5" id="KW-0472">Membrane</keyword>
<reference evidence="7 8" key="1">
    <citation type="journal article" date="2013" name="PLoS Genet.">
        <title>The genome and development-dependent transcriptomes of Pyronema confluens: a window into fungal evolution.</title>
        <authorList>
            <person name="Traeger S."/>
            <person name="Altegoer F."/>
            <person name="Freitag M."/>
            <person name="Gabaldon T."/>
            <person name="Kempken F."/>
            <person name="Kumar A."/>
            <person name="Marcet-Houben M."/>
            <person name="Poggeler S."/>
            <person name="Stajich J.E."/>
            <person name="Nowrousian M."/>
        </authorList>
    </citation>
    <scope>NUCLEOTIDE SEQUENCE [LARGE SCALE GENOMIC DNA]</scope>
    <source>
        <strain evidence="8">CBS 100304</strain>
        <tissue evidence="7">Vegetative mycelium</tissue>
    </source>
</reference>
<evidence type="ECO:0000256" key="3">
    <source>
        <dbReference type="ARBA" id="ARBA00022989"/>
    </source>
</evidence>
<feature type="domain" description="G protein-coupled receptor GPR1/2/3 C-terminal" evidence="6">
    <location>
        <begin position="227"/>
        <end position="292"/>
    </location>
</feature>
<dbReference type="Gene3D" id="1.20.1070.10">
    <property type="entry name" value="Rhodopsin 7-helix transmembrane proteins"/>
    <property type="match status" value="1"/>
</dbReference>
<dbReference type="Pfam" id="PF05462">
    <property type="entry name" value="Dicty_CAR"/>
    <property type="match status" value="1"/>
</dbReference>
<dbReference type="GO" id="GO:0007189">
    <property type="term" value="P:adenylate cyclase-activating G protein-coupled receptor signaling pathway"/>
    <property type="evidence" value="ECO:0007669"/>
    <property type="project" value="TreeGrafter"/>
</dbReference>
<evidence type="ECO:0000256" key="5">
    <source>
        <dbReference type="SAM" id="Phobius"/>
    </source>
</evidence>
<dbReference type="EMBL" id="HF935619">
    <property type="protein sequence ID" value="CCX11462.1"/>
    <property type="molecule type" value="Genomic_DNA"/>
</dbReference>
<proteinExistence type="predicted"/>
<evidence type="ECO:0000259" key="6">
    <source>
        <dbReference type="Pfam" id="PF11970"/>
    </source>
</evidence>
<dbReference type="GO" id="GO:0005886">
    <property type="term" value="C:plasma membrane"/>
    <property type="evidence" value="ECO:0007669"/>
    <property type="project" value="TreeGrafter"/>
</dbReference>
<dbReference type="eggNOG" id="ENOG502RYZC">
    <property type="taxonomic scope" value="Eukaryota"/>
</dbReference>
<dbReference type="Pfam" id="PF11970">
    <property type="entry name" value="GPR_Gpa2_C"/>
    <property type="match status" value="1"/>
</dbReference>
<feature type="transmembrane region" description="Helical" evidence="5">
    <location>
        <begin position="232"/>
        <end position="255"/>
    </location>
</feature>
<comment type="subcellular location">
    <subcellularLocation>
        <location evidence="1">Membrane</location>
        <topology evidence="1">Multi-pass membrane protein</topology>
    </subcellularLocation>
</comment>
<dbReference type="AlphaFoldDB" id="U4LHC5"/>
<evidence type="ECO:0000256" key="1">
    <source>
        <dbReference type="ARBA" id="ARBA00004141"/>
    </source>
</evidence>
<dbReference type="PANTHER" id="PTHR23112">
    <property type="entry name" value="G PROTEIN-COUPLED RECEPTOR 157-RELATED"/>
    <property type="match status" value="1"/>
</dbReference>
<feature type="transmembrane region" description="Helical" evidence="5">
    <location>
        <begin position="67"/>
        <end position="89"/>
    </location>
</feature>